<accession>A0ABD3IDU6</accession>
<dbReference type="AlphaFoldDB" id="A0ABD3IDU6"/>
<dbReference type="EMBL" id="JBJQOH010000001">
    <property type="protein sequence ID" value="KAL3700709.1"/>
    <property type="molecule type" value="Genomic_DNA"/>
</dbReference>
<evidence type="ECO:0000256" key="1">
    <source>
        <dbReference type="SAM" id="MobiDB-lite"/>
    </source>
</evidence>
<sequence length="158" mass="17932">MLPGAFLEVDGKRPRERLKTLPAAFWRWNGNAAGGKRKGKDPVPQEEAEEGELLPGVPLSEPAKQHRSGPSQDIATKDERLRENAEMRHAWFKWFTSEEDLDKCRKEFWTPGSEAGRQHFQGKLIELGLEAYIAAAMDANRVGFSTSVLGVHERWRHL</sequence>
<protein>
    <submittedName>
        <fullName evidence="2">Uncharacterized protein</fullName>
    </submittedName>
</protein>
<gene>
    <name evidence="2" type="ORF">R1sor_018731</name>
</gene>
<evidence type="ECO:0000313" key="2">
    <source>
        <dbReference type="EMBL" id="KAL3700709.1"/>
    </source>
</evidence>
<dbReference type="Proteomes" id="UP001633002">
    <property type="component" value="Unassembled WGS sequence"/>
</dbReference>
<feature type="region of interest" description="Disordered" evidence="1">
    <location>
        <begin position="29"/>
        <end position="80"/>
    </location>
</feature>
<proteinExistence type="predicted"/>
<organism evidence="2 3">
    <name type="scientific">Riccia sorocarpa</name>
    <dbReference type="NCBI Taxonomy" id="122646"/>
    <lineage>
        <taxon>Eukaryota</taxon>
        <taxon>Viridiplantae</taxon>
        <taxon>Streptophyta</taxon>
        <taxon>Embryophyta</taxon>
        <taxon>Marchantiophyta</taxon>
        <taxon>Marchantiopsida</taxon>
        <taxon>Marchantiidae</taxon>
        <taxon>Marchantiales</taxon>
        <taxon>Ricciaceae</taxon>
        <taxon>Riccia</taxon>
    </lineage>
</organism>
<reference evidence="2 3" key="1">
    <citation type="submission" date="2024-09" db="EMBL/GenBank/DDBJ databases">
        <title>Chromosome-scale assembly of Riccia sorocarpa.</title>
        <authorList>
            <person name="Paukszto L."/>
        </authorList>
    </citation>
    <scope>NUCLEOTIDE SEQUENCE [LARGE SCALE GENOMIC DNA]</scope>
    <source>
        <strain evidence="2">LP-2024</strain>
        <tissue evidence="2">Aerial parts of the thallus</tissue>
    </source>
</reference>
<keyword evidence="3" id="KW-1185">Reference proteome</keyword>
<comment type="caution">
    <text evidence="2">The sequence shown here is derived from an EMBL/GenBank/DDBJ whole genome shotgun (WGS) entry which is preliminary data.</text>
</comment>
<name>A0ABD3IDU6_9MARC</name>
<evidence type="ECO:0000313" key="3">
    <source>
        <dbReference type="Proteomes" id="UP001633002"/>
    </source>
</evidence>